<keyword evidence="5" id="KW-0963">Cytoplasm</keyword>
<keyword evidence="2 4" id="KW-0378">Hydrolase</keyword>
<dbReference type="NCBIfam" id="TIGR01322">
    <property type="entry name" value="scrB_fam"/>
    <property type="match status" value="1"/>
</dbReference>
<evidence type="ECO:0000256" key="3">
    <source>
        <dbReference type="ARBA" id="ARBA00023295"/>
    </source>
</evidence>
<comment type="function">
    <text evidence="5">Enables the bacterium to metabolize sucrose as a sole carbon source.</text>
</comment>
<evidence type="ECO:0000259" key="7">
    <source>
        <dbReference type="Pfam" id="PF08244"/>
    </source>
</evidence>
<dbReference type="PANTHER" id="PTHR43101:SF1">
    <property type="entry name" value="BETA-FRUCTOSIDASE"/>
    <property type="match status" value="1"/>
</dbReference>
<dbReference type="Gene3D" id="2.115.10.20">
    <property type="entry name" value="Glycosyl hydrolase domain, family 43"/>
    <property type="match status" value="1"/>
</dbReference>
<dbReference type="RefSeq" id="WP_093317210.1">
    <property type="nucleotide sequence ID" value="NZ_FOHV01000002.1"/>
</dbReference>
<feature type="domain" description="Glycosyl hydrolase family 32 N-terminal" evidence="6">
    <location>
        <begin position="52"/>
        <end position="357"/>
    </location>
</feature>
<dbReference type="Proteomes" id="UP000242642">
    <property type="component" value="Unassembled WGS sequence"/>
</dbReference>
<dbReference type="GO" id="GO:0004564">
    <property type="term" value="F:beta-fructofuranosidase activity"/>
    <property type="evidence" value="ECO:0007669"/>
    <property type="project" value="UniProtKB-EC"/>
</dbReference>
<evidence type="ECO:0000256" key="2">
    <source>
        <dbReference type="ARBA" id="ARBA00022801"/>
    </source>
</evidence>
<evidence type="ECO:0000313" key="9">
    <source>
        <dbReference type="Proteomes" id="UP000242642"/>
    </source>
</evidence>
<dbReference type="InterPro" id="IPR001362">
    <property type="entry name" value="Glyco_hydro_32"/>
</dbReference>
<sequence length="509" mass="58331">MDKETMLASLLSIETSEWDREKRYTSLHEVSAYSLETLKSKVAHAPFRLTYHIQPPCGLLNDPNGFCYFNGEYHLFYQWFPLGPVHGLKHWYHVKSKDLVSWEDCGVALIPDGHINSHGAYSGSGFILNDSLHVFYTANRRDKNWKRSCSQVIAKLMPNGLIETVNDAIESIPPEYTEHFRDPKVWQEGELFYAIIGAQRKCDLKGTGVIYRSLNGKDWQFIGEINTQLTQFGYMWECPDYFCLTEENESFGVFIFSPQGLNPTDDKFQNIYQSGYIVGPELNLPNLTFSHGEFHELDFGFDFYAPQTTMTPDGRRIMIAWMGLPEIEYPSDKDGWAHCLTLPRELTLIDGKIFQHPVKELQNLRKEVIFKGYADDKSIIGRSAHFELILSDDSTFDNFELALFASDPLLLNNKDSAIEKLTVRYDSMARQVTIDREFAGIAFATKYGTTRCYKLSKPLTHIQLFGDTSSLEVFFNHGEAAASLRHFSAVNNNAIIWQGHKTSVTLWQY</sequence>
<name>A0A1H9YTU2_9GAMM</name>
<proteinExistence type="inferred from homology"/>
<reference evidence="9" key="1">
    <citation type="submission" date="2016-10" db="EMBL/GenBank/DDBJ databases">
        <authorList>
            <person name="Varghese N."/>
            <person name="Submissions S."/>
        </authorList>
    </citation>
    <scope>NUCLEOTIDE SEQUENCE [LARGE SCALE GENOMIC DNA]</scope>
    <source>
        <strain evidence="9">DSM 18579</strain>
    </source>
</reference>
<dbReference type="CDD" id="cd18623">
    <property type="entry name" value="GH32_ScrB-like"/>
    <property type="match status" value="1"/>
</dbReference>
<dbReference type="InterPro" id="IPR018053">
    <property type="entry name" value="Glyco_hydro_32_AS"/>
</dbReference>
<dbReference type="OrthoDB" id="9801455at2"/>
<dbReference type="InterPro" id="IPR013189">
    <property type="entry name" value="Glyco_hydro_32_C"/>
</dbReference>
<dbReference type="Pfam" id="PF00251">
    <property type="entry name" value="Glyco_hydro_32N"/>
    <property type="match status" value="1"/>
</dbReference>
<comment type="similarity">
    <text evidence="1 4">Belongs to the glycosyl hydrolase 32 family.</text>
</comment>
<dbReference type="STRING" id="1123402.SAMN02583745_00352"/>
<dbReference type="InterPro" id="IPR051214">
    <property type="entry name" value="GH32_Enzymes"/>
</dbReference>
<evidence type="ECO:0000256" key="1">
    <source>
        <dbReference type="ARBA" id="ARBA00009902"/>
    </source>
</evidence>
<dbReference type="EC" id="3.2.1.26" evidence="4"/>
<dbReference type="AlphaFoldDB" id="A0A1H9YTU2"/>
<dbReference type="EMBL" id="FOHV01000002">
    <property type="protein sequence ID" value="SES72580.1"/>
    <property type="molecule type" value="Genomic_DNA"/>
</dbReference>
<dbReference type="InterPro" id="IPR013320">
    <property type="entry name" value="ConA-like_dom_sf"/>
</dbReference>
<dbReference type="PANTHER" id="PTHR43101">
    <property type="entry name" value="BETA-FRUCTOSIDASE"/>
    <property type="match status" value="1"/>
</dbReference>
<comment type="subcellular location">
    <subcellularLocation>
        <location evidence="5">Cytoplasm</location>
    </subcellularLocation>
</comment>
<comment type="catalytic activity">
    <reaction evidence="4">
        <text>Hydrolysis of terminal non-reducing beta-D-fructofuranoside residues in beta-D-fructofuranosides.</text>
        <dbReference type="EC" id="3.2.1.26"/>
    </reaction>
</comment>
<dbReference type="Gene3D" id="2.60.120.560">
    <property type="entry name" value="Exo-inulinase, domain 1"/>
    <property type="match status" value="1"/>
</dbReference>
<gene>
    <name evidence="8" type="ORF">SAMN02583745_00352</name>
</gene>
<keyword evidence="5" id="KW-0119">Carbohydrate metabolism</keyword>
<comment type="pathway">
    <text evidence="5">Glycan biosynthesis; sucrose metabolism.</text>
</comment>
<evidence type="ECO:0000256" key="5">
    <source>
        <dbReference type="RuleBase" id="RU365015"/>
    </source>
</evidence>
<dbReference type="InterPro" id="IPR006232">
    <property type="entry name" value="Suc6P_hydrolase"/>
</dbReference>
<dbReference type="Pfam" id="PF08244">
    <property type="entry name" value="Glyco_hydro_32C"/>
    <property type="match status" value="1"/>
</dbReference>
<evidence type="ECO:0000313" key="8">
    <source>
        <dbReference type="EMBL" id="SES72580.1"/>
    </source>
</evidence>
<dbReference type="InterPro" id="IPR013148">
    <property type="entry name" value="Glyco_hydro_32_N"/>
</dbReference>
<feature type="domain" description="Glycosyl hydrolase family 32 C-terminal" evidence="7">
    <location>
        <begin position="378"/>
        <end position="498"/>
    </location>
</feature>
<keyword evidence="9" id="KW-1185">Reference proteome</keyword>
<evidence type="ECO:0000256" key="4">
    <source>
        <dbReference type="RuleBase" id="RU362110"/>
    </source>
</evidence>
<dbReference type="SMART" id="SM00640">
    <property type="entry name" value="Glyco_32"/>
    <property type="match status" value="1"/>
</dbReference>
<dbReference type="SUPFAM" id="SSF75005">
    <property type="entry name" value="Arabinanase/levansucrase/invertase"/>
    <property type="match status" value="1"/>
</dbReference>
<dbReference type="GO" id="GO:0005985">
    <property type="term" value="P:sucrose metabolic process"/>
    <property type="evidence" value="ECO:0007669"/>
    <property type="project" value="UniProtKB-UniPathway"/>
</dbReference>
<dbReference type="PROSITE" id="PS00609">
    <property type="entry name" value="GLYCOSYL_HYDROL_F32"/>
    <property type="match status" value="1"/>
</dbReference>
<protein>
    <recommendedName>
        <fullName evidence="4">Sucrose-6-phosphate hydrolase</fullName>
        <ecNumber evidence="4">3.2.1.26</ecNumber>
    </recommendedName>
    <alternativeName>
        <fullName evidence="5">Invertase</fullName>
    </alternativeName>
</protein>
<dbReference type="InterPro" id="IPR023296">
    <property type="entry name" value="Glyco_hydro_beta-prop_sf"/>
</dbReference>
<dbReference type="UniPathway" id="UPA00238"/>
<dbReference type="GO" id="GO:0005737">
    <property type="term" value="C:cytoplasm"/>
    <property type="evidence" value="ECO:0007669"/>
    <property type="project" value="UniProtKB-SubCell"/>
</dbReference>
<organism evidence="8 9">
    <name type="scientific">Thorsellia anophelis DSM 18579</name>
    <dbReference type="NCBI Taxonomy" id="1123402"/>
    <lineage>
        <taxon>Bacteria</taxon>
        <taxon>Pseudomonadati</taxon>
        <taxon>Pseudomonadota</taxon>
        <taxon>Gammaproteobacteria</taxon>
        <taxon>Enterobacterales</taxon>
        <taxon>Thorselliaceae</taxon>
        <taxon>Thorsellia</taxon>
    </lineage>
</organism>
<keyword evidence="3 4" id="KW-0326">Glycosidase</keyword>
<accession>A0A1H9YTU2</accession>
<evidence type="ECO:0000259" key="6">
    <source>
        <dbReference type="Pfam" id="PF00251"/>
    </source>
</evidence>
<dbReference type="SUPFAM" id="SSF49899">
    <property type="entry name" value="Concanavalin A-like lectins/glucanases"/>
    <property type="match status" value="1"/>
</dbReference>